<name>A0A7G3GAN9_9NEIS</name>
<protein>
    <submittedName>
        <fullName evidence="1">Uncharacterized protein</fullName>
    </submittedName>
</protein>
<sequence length="101" mass="11591">MDSSIQAIGMVWYKEADYPQLLQLFSDAHLLPRTFLQWQDKAEQGRKRYLRAGHIIVKAYINPNTFPAWCSSRGLNIDARARTEFANLEAARVLAEANQHS</sequence>
<accession>A0A7G3GAN9</accession>
<proteinExistence type="predicted"/>
<reference evidence="1 2" key="1">
    <citation type="submission" date="2018-01" db="EMBL/GenBank/DDBJ databases">
        <title>Genome sequence of Iodobacter sp. strain PCH194 isolated from Indian Trans-Himalaya.</title>
        <authorList>
            <person name="Kumar V."/>
            <person name="Thakur V."/>
            <person name="Kumar S."/>
            <person name="Singh D."/>
        </authorList>
    </citation>
    <scope>NUCLEOTIDE SEQUENCE [LARGE SCALE GENOMIC DNA]</scope>
    <source>
        <strain evidence="1 2">PCH194</strain>
    </source>
</reference>
<dbReference type="EMBL" id="CP025781">
    <property type="protein sequence ID" value="QBC44447.1"/>
    <property type="molecule type" value="Genomic_DNA"/>
</dbReference>
<keyword evidence="2" id="KW-1185">Reference proteome</keyword>
<evidence type="ECO:0000313" key="2">
    <source>
        <dbReference type="Proteomes" id="UP000515917"/>
    </source>
</evidence>
<dbReference type="Proteomes" id="UP000515917">
    <property type="component" value="Chromosome"/>
</dbReference>
<dbReference type="KEGG" id="ifl:C1H71_13510"/>
<gene>
    <name evidence="1" type="ORF">C1H71_13510</name>
</gene>
<dbReference type="AlphaFoldDB" id="A0A7G3GAN9"/>
<evidence type="ECO:0000313" key="1">
    <source>
        <dbReference type="EMBL" id="QBC44447.1"/>
    </source>
</evidence>
<dbReference type="RefSeq" id="WP_130106986.1">
    <property type="nucleotide sequence ID" value="NZ_CP025781.1"/>
</dbReference>
<organism evidence="1 2">
    <name type="scientific">Iodobacter fluviatilis</name>
    <dbReference type="NCBI Taxonomy" id="537"/>
    <lineage>
        <taxon>Bacteria</taxon>
        <taxon>Pseudomonadati</taxon>
        <taxon>Pseudomonadota</taxon>
        <taxon>Betaproteobacteria</taxon>
        <taxon>Neisseriales</taxon>
        <taxon>Chitinibacteraceae</taxon>
        <taxon>Iodobacter</taxon>
    </lineage>
</organism>